<dbReference type="AlphaFoldDB" id="A0ABD5UFJ8"/>
<comment type="caution">
    <text evidence="2">The sequence shown here is derived from an EMBL/GenBank/DDBJ whole genome shotgun (WGS) entry which is preliminary data.</text>
</comment>
<protein>
    <submittedName>
        <fullName evidence="2">Uncharacterized protein</fullName>
    </submittedName>
</protein>
<feature type="region of interest" description="Disordered" evidence="1">
    <location>
        <begin position="121"/>
        <end position="143"/>
    </location>
</feature>
<proteinExistence type="predicted"/>
<organism evidence="2 3">
    <name type="scientific">Halomarina ordinaria</name>
    <dbReference type="NCBI Taxonomy" id="3033939"/>
    <lineage>
        <taxon>Archaea</taxon>
        <taxon>Methanobacteriati</taxon>
        <taxon>Methanobacteriota</taxon>
        <taxon>Stenosarchaea group</taxon>
        <taxon>Halobacteria</taxon>
        <taxon>Halobacteriales</taxon>
        <taxon>Natronomonadaceae</taxon>
        <taxon>Halomarina</taxon>
    </lineage>
</organism>
<dbReference type="InterPro" id="IPR055536">
    <property type="entry name" value="DUF7112"/>
</dbReference>
<evidence type="ECO:0000313" key="3">
    <source>
        <dbReference type="Proteomes" id="UP001596406"/>
    </source>
</evidence>
<evidence type="ECO:0000313" key="2">
    <source>
        <dbReference type="EMBL" id="MFC6836956.1"/>
    </source>
</evidence>
<dbReference type="EMBL" id="JBHSXM010000001">
    <property type="protein sequence ID" value="MFC6836956.1"/>
    <property type="molecule type" value="Genomic_DNA"/>
</dbReference>
<dbReference type="Pfam" id="PF23424">
    <property type="entry name" value="DUF7112"/>
    <property type="match status" value="1"/>
</dbReference>
<dbReference type="Proteomes" id="UP001596406">
    <property type="component" value="Unassembled WGS sequence"/>
</dbReference>
<reference evidence="2 3" key="1">
    <citation type="journal article" date="2019" name="Int. J. Syst. Evol. Microbiol.">
        <title>The Global Catalogue of Microorganisms (GCM) 10K type strain sequencing project: providing services to taxonomists for standard genome sequencing and annotation.</title>
        <authorList>
            <consortium name="The Broad Institute Genomics Platform"/>
            <consortium name="The Broad Institute Genome Sequencing Center for Infectious Disease"/>
            <person name="Wu L."/>
            <person name="Ma J."/>
        </authorList>
    </citation>
    <scope>NUCLEOTIDE SEQUENCE [LARGE SCALE GENOMIC DNA]</scope>
    <source>
        <strain evidence="2 3">PSRA2</strain>
    </source>
</reference>
<evidence type="ECO:0000256" key="1">
    <source>
        <dbReference type="SAM" id="MobiDB-lite"/>
    </source>
</evidence>
<accession>A0ABD5UFJ8</accession>
<gene>
    <name evidence="2" type="ORF">ACFQHK_10590</name>
</gene>
<keyword evidence="3" id="KW-1185">Reference proteome</keyword>
<sequence length="143" mass="15778">MVERISHDNSSVTTLRARVERAGRTERPKLVLPEGVATPDDPVRLVLGGRTYHALIEPDFDGVPEIRGAYDNARLARERDGENHLVEWYERGSLDFGRSVHLDVVDPGSLYGVRAPGERATYPSLDGPSDSLADIARDVEDGE</sequence>
<name>A0ABD5UFJ8_9EURY</name>
<dbReference type="RefSeq" id="WP_304448629.1">
    <property type="nucleotide sequence ID" value="NZ_JARRAH010000001.1"/>
</dbReference>